<proteinExistence type="predicted"/>
<comment type="caution">
    <text evidence="2">The sequence shown here is derived from an EMBL/GenBank/DDBJ whole genome shotgun (WGS) entry which is preliminary data.</text>
</comment>
<name>A0A1G2BJS3_9BACT</name>
<gene>
    <name evidence="2" type="ORF">A2677_00835</name>
</gene>
<organism evidence="2 3">
    <name type="scientific">Candidatus Komeilibacteria bacterium RIFCSPHIGHO2_01_FULL_52_14</name>
    <dbReference type="NCBI Taxonomy" id="1798549"/>
    <lineage>
        <taxon>Bacteria</taxon>
        <taxon>Candidatus Komeiliibacteriota</taxon>
    </lineage>
</organism>
<feature type="transmembrane region" description="Helical" evidence="1">
    <location>
        <begin position="38"/>
        <end position="60"/>
    </location>
</feature>
<dbReference type="EMBL" id="MHKK01000035">
    <property type="protein sequence ID" value="OGY89411.1"/>
    <property type="molecule type" value="Genomic_DNA"/>
</dbReference>
<accession>A0A1G2BJS3</accession>
<evidence type="ECO:0000313" key="3">
    <source>
        <dbReference type="Proteomes" id="UP000177817"/>
    </source>
</evidence>
<keyword evidence="1" id="KW-1133">Transmembrane helix</keyword>
<evidence type="ECO:0000256" key="1">
    <source>
        <dbReference type="SAM" id="Phobius"/>
    </source>
</evidence>
<reference evidence="2 3" key="1">
    <citation type="journal article" date="2016" name="Nat. Commun.">
        <title>Thousands of microbial genomes shed light on interconnected biogeochemical processes in an aquifer system.</title>
        <authorList>
            <person name="Anantharaman K."/>
            <person name="Brown C.T."/>
            <person name="Hug L.A."/>
            <person name="Sharon I."/>
            <person name="Castelle C.J."/>
            <person name="Probst A.J."/>
            <person name="Thomas B.C."/>
            <person name="Singh A."/>
            <person name="Wilkins M.J."/>
            <person name="Karaoz U."/>
            <person name="Brodie E.L."/>
            <person name="Williams K.H."/>
            <person name="Hubbard S.S."/>
            <person name="Banfield J.F."/>
        </authorList>
    </citation>
    <scope>NUCLEOTIDE SEQUENCE [LARGE SCALE GENOMIC DNA]</scope>
</reference>
<keyword evidence="1" id="KW-0812">Transmembrane</keyword>
<protein>
    <submittedName>
        <fullName evidence="2">Uncharacterized protein</fullName>
    </submittedName>
</protein>
<keyword evidence="1" id="KW-0472">Membrane</keyword>
<evidence type="ECO:0000313" key="2">
    <source>
        <dbReference type="EMBL" id="OGY89411.1"/>
    </source>
</evidence>
<sequence length="90" mass="10388">MRYPFKNYKTPSYVFASFGIGLLVFGMLIFAWPQIVGYLIGFLLILAGLFCGVLAVRFYIVERRLRSTAKRVSQGVSDTIDTVREWIDEW</sequence>
<dbReference type="Proteomes" id="UP000177817">
    <property type="component" value="Unassembled WGS sequence"/>
</dbReference>
<feature type="transmembrane region" description="Helical" evidence="1">
    <location>
        <begin position="12"/>
        <end position="32"/>
    </location>
</feature>
<dbReference type="AlphaFoldDB" id="A0A1G2BJS3"/>